<dbReference type="InterPro" id="IPR054542">
    <property type="entry name" value="Cys_met_metab_PP"/>
</dbReference>
<dbReference type="InterPro" id="IPR015424">
    <property type="entry name" value="PyrdxlP-dep_Trfase"/>
</dbReference>
<evidence type="ECO:0000256" key="3">
    <source>
        <dbReference type="PIRSR" id="PIRSR001434-2"/>
    </source>
</evidence>
<evidence type="ECO:0000313" key="5">
    <source>
        <dbReference type="EMBL" id="SNY94863.1"/>
    </source>
</evidence>
<evidence type="ECO:0000313" key="6">
    <source>
        <dbReference type="Proteomes" id="UP000219048"/>
    </source>
</evidence>
<dbReference type="Proteomes" id="UP000219048">
    <property type="component" value="Unassembled WGS sequence"/>
</dbReference>
<dbReference type="RefSeq" id="WP_097044210.1">
    <property type="nucleotide sequence ID" value="NZ_OBEH01000001.1"/>
</dbReference>
<dbReference type="PROSITE" id="PS00868">
    <property type="entry name" value="CYS_MET_METAB_PP"/>
    <property type="match status" value="1"/>
</dbReference>
<gene>
    <name evidence="5" type="ORF">SAMN06265377_0523</name>
</gene>
<dbReference type="EMBL" id="OBEH01000001">
    <property type="protein sequence ID" value="SNY94863.1"/>
    <property type="molecule type" value="Genomic_DNA"/>
</dbReference>
<evidence type="ECO:0000256" key="4">
    <source>
        <dbReference type="RuleBase" id="RU362118"/>
    </source>
</evidence>
<dbReference type="GO" id="GO:0030170">
    <property type="term" value="F:pyridoxal phosphate binding"/>
    <property type="evidence" value="ECO:0007669"/>
    <property type="project" value="InterPro"/>
</dbReference>
<dbReference type="Gene3D" id="3.90.1150.10">
    <property type="entry name" value="Aspartate Aminotransferase, domain 1"/>
    <property type="match status" value="1"/>
</dbReference>
<dbReference type="InterPro" id="IPR000277">
    <property type="entry name" value="Cys/Met-Metab_PyrdxlP-dep_enz"/>
</dbReference>
<feature type="modified residue" description="N6-(pyridoxal phosphate)lysine" evidence="3">
    <location>
        <position position="210"/>
    </location>
</feature>
<dbReference type="CDD" id="cd00614">
    <property type="entry name" value="CGS_like"/>
    <property type="match status" value="1"/>
</dbReference>
<dbReference type="GO" id="GO:0005737">
    <property type="term" value="C:cytoplasm"/>
    <property type="evidence" value="ECO:0007669"/>
    <property type="project" value="TreeGrafter"/>
</dbReference>
<dbReference type="FunFam" id="3.40.640.10:FF:000046">
    <property type="entry name" value="Cystathionine gamma-lyase"/>
    <property type="match status" value="1"/>
</dbReference>
<dbReference type="Gene3D" id="3.40.640.10">
    <property type="entry name" value="Type I PLP-dependent aspartate aminotransferase-like (Major domain)"/>
    <property type="match status" value="1"/>
</dbReference>
<protein>
    <submittedName>
        <fullName evidence="5">Cystathionine beta-lyase/cystathionine gamma-synthase</fullName>
    </submittedName>
</protein>
<dbReference type="PANTHER" id="PTHR11808">
    <property type="entry name" value="TRANS-SULFURATION ENZYME FAMILY MEMBER"/>
    <property type="match status" value="1"/>
</dbReference>
<dbReference type="PANTHER" id="PTHR11808:SF80">
    <property type="entry name" value="CYSTATHIONINE GAMMA-LYASE"/>
    <property type="match status" value="1"/>
</dbReference>
<organism evidence="5 6">
    <name type="scientific">Flagellimonas pacifica</name>
    <dbReference type="NCBI Taxonomy" id="1247520"/>
    <lineage>
        <taxon>Bacteria</taxon>
        <taxon>Pseudomonadati</taxon>
        <taxon>Bacteroidota</taxon>
        <taxon>Flavobacteriia</taxon>
        <taxon>Flavobacteriales</taxon>
        <taxon>Flavobacteriaceae</taxon>
        <taxon>Flagellimonas</taxon>
    </lineage>
</organism>
<dbReference type="PIRSF" id="PIRSF001434">
    <property type="entry name" value="CGS"/>
    <property type="match status" value="1"/>
</dbReference>
<dbReference type="SUPFAM" id="SSF53383">
    <property type="entry name" value="PLP-dependent transferases"/>
    <property type="match status" value="1"/>
</dbReference>
<dbReference type="InterPro" id="IPR015421">
    <property type="entry name" value="PyrdxlP-dep_Trfase_major"/>
</dbReference>
<dbReference type="OrthoDB" id="9803729at2"/>
<keyword evidence="5" id="KW-0456">Lyase</keyword>
<evidence type="ECO:0000256" key="1">
    <source>
        <dbReference type="ARBA" id="ARBA00001933"/>
    </source>
</evidence>
<comment type="similarity">
    <text evidence="4">Belongs to the trans-sulfuration enzymes family.</text>
</comment>
<accession>A0A285MDT5</accession>
<dbReference type="Pfam" id="PF01053">
    <property type="entry name" value="Cys_Met_Meta_PP"/>
    <property type="match status" value="1"/>
</dbReference>
<proteinExistence type="inferred from homology"/>
<name>A0A285MDT5_9FLAO</name>
<dbReference type="GO" id="GO:0019346">
    <property type="term" value="P:transsulfuration"/>
    <property type="evidence" value="ECO:0007669"/>
    <property type="project" value="InterPro"/>
</dbReference>
<comment type="cofactor">
    <cofactor evidence="1 4">
        <name>pyridoxal 5'-phosphate</name>
        <dbReference type="ChEBI" id="CHEBI:597326"/>
    </cofactor>
</comment>
<dbReference type="InterPro" id="IPR015422">
    <property type="entry name" value="PyrdxlP-dep_Trfase_small"/>
</dbReference>
<reference evidence="6" key="1">
    <citation type="submission" date="2017-09" db="EMBL/GenBank/DDBJ databases">
        <authorList>
            <person name="Varghese N."/>
            <person name="Submissions S."/>
        </authorList>
    </citation>
    <scope>NUCLEOTIDE SEQUENCE [LARGE SCALE GENOMIC DNA]</scope>
    <source>
        <strain evidence="6">DSM 25885</strain>
    </source>
</reference>
<dbReference type="AlphaFoldDB" id="A0A285MDT5"/>
<keyword evidence="6" id="KW-1185">Reference proteome</keyword>
<sequence length="396" mass="44136">MKKKERQIETDLAHFGEERETYNGAVVSPIFQTSLFTFKDWDAISDAFDNRTKSFIYSRGNNPTVDIAQKKLAKLAGGERALLFGSGMAAISAAVLHCVKNGGHVVSVKNIYGPANNLFYTYLKNKMNLSVTFVSGVDIKEFENAITETTDLIYLESPSSGIFSLQDIAAVAKLAKNKGIKTIIDNTWATPCFQKPLQMGIDLEVHSCTKYIGGHSDLVAGVIIGSNELLDQIYLREYEWLGGKISPMESWLITRSLQTLPARMRIHETNALQIATFLDEHPKIEKVNHPGLKSFDQYELGKRQMTGYSGLLSFRLKTNDLKRIKTFFNSLDIFQIGVSWGGHESLIYALAISYGKELNQQQFAGTGLTYGDIRISVGLENVEDLIEDLKQGLLLI</sequence>
<evidence type="ECO:0000256" key="2">
    <source>
        <dbReference type="ARBA" id="ARBA00022898"/>
    </source>
</evidence>
<keyword evidence="2 3" id="KW-0663">Pyridoxal phosphate</keyword>
<dbReference type="GO" id="GO:0016846">
    <property type="term" value="F:carbon-sulfur lyase activity"/>
    <property type="evidence" value="ECO:0007669"/>
    <property type="project" value="TreeGrafter"/>
</dbReference>